<organism evidence="1">
    <name type="scientific">Enterococcus faecium</name>
    <name type="common">Streptococcus faecium</name>
    <dbReference type="NCBI Taxonomy" id="1352"/>
    <lineage>
        <taxon>Bacteria</taxon>
        <taxon>Bacillati</taxon>
        <taxon>Bacillota</taxon>
        <taxon>Bacilli</taxon>
        <taxon>Lactobacillales</taxon>
        <taxon>Enterococcaceae</taxon>
        <taxon>Enterococcus</taxon>
    </lineage>
</organism>
<dbReference type="AlphaFoldDB" id="A0A0K1H0M8"/>
<sequence>MYHGGSCMSLKNYVYSHPVNVFIIGRLGLSVEVFCELYGFKQGTLSSWVTREKTVASLPIEFLHRLSLASGETMDQVYDCLCVLEQEYIEYKIANELRKRKKYIQ</sequence>
<gene>
    <name evidence="1" type="primary">prgN</name>
</gene>
<geneLocation type="plasmid" evidence="1">
    <name>pY13</name>
</geneLocation>
<keyword evidence="1" id="KW-0614">Plasmid</keyword>
<proteinExistence type="predicted"/>
<name>A0A0K1H0M8_ENTFC</name>
<reference evidence="1" key="1">
    <citation type="submission" date="2015-05" db="EMBL/GenBank/DDBJ databases">
        <title>Complete sequence of pY13 plasmid carrying a novel lsa(E) multidrug resistant cluster isolated from linezolide-resistant enterococci of swine origin.</title>
        <authorList>
            <person name="Si H."/>
            <person name="Zhang W."/>
            <person name="Chu S."/>
            <person name="Wang X."/>
            <person name="Dai L."/>
            <person name="Hua X."/>
            <person name="Dong Z."/>
            <person name="Schwarz S."/>
            <person name="Liu S."/>
        </authorList>
    </citation>
    <scope>NUCLEOTIDE SEQUENCE</scope>
    <source>
        <strain evidence="1">Y13</strain>
        <plasmid evidence="1">pY13</plasmid>
    </source>
</reference>
<protein>
    <submittedName>
        <fullName evidence="1">Replication control protein PrgN</fullName>
    </submittedName>
</protein>
<dbReference type="EMBL" id="KR936172">
    <property type="protein sequence ID" value="AKT73189.1"/>
    <property type="molecule type" value="Genomic_DNA"/>
</dbReference>
<evidence type="ECO:0000313" key="1">
    <source>
        <dbReference type="EMBL" id="AKT73189.1"/>
    </source>
</evidence>
<accession>A0A0K1H0M8</accession>